<feature type="binding site" description="axial binding residue" evidence="12">
    <location>
        <position position="382"/>
    </location>
    <ligand>
        <name>heme</name>
        <dbReference type="ChEBI" id="CHEBI:30413"/>
    </ligand>
    <ligandPart>
        <name>Fe</name>
        <dbReference type="ChEBI" id="CHEBI:18248"/>
    </ligandPart>
</feature>
<organism evidence="14 15">
    <name type="scientific">Curvularia kusanoi</name>
    <name type="common">Cochliobolus kusanoi</name>
    <dbReference type="NCBI Taxonomy" id="90978"/>
    <lineage>
        <taxon>Eukaryota</taxon>
        <taxon>Fungi</taxon>
        <taxon>Dikarya</taxon>
        <taxon>Ascomycota</taxon>
        <taxon>Pezizomycotina</taxon>
        <taxon>Dothideomycetes</taxon>
        <taxon>Pleosporomycetidae</taxon>
        <taxon>Pleosporales</taxon>
        <taxon>Pleosporineae</taxon>
        <taxon>Pleosporaceae</taxon>
        <taxon>Curvularia</taxon>
    </lineage>
</organism>
<dbReference type="EMBL" id="SWKU01000031">
    <property type="protein sequence ID" value="KAF2995646.1"/>
    <property type="molecule type" value="Genomic_DNA"/>
</dbReference>
<evidence type="ECO:0000256" key="10">
    <source>
        <dbReference type="ARBA" id="ARBA00023033"/>
    </source>
</evidence>
<comment type="similarity">
    <text evidence="3 13">Belongs to the cytochrome P450 family.</text>
</comment>
<comment type="subcellular location">
    <subcellularLocation>
        <location evidence="2">Membrane</location>
    </subcellularLocation>
</comment>
<keyword evidence="4 12" id="KW-0349">Heme</keyword>
<dbReference type="OrthoDB" id="6692864at2759"/>
<dbReference type="CDD" id="cd11061">
    <property type="entry name" value="CYP67-like"/>
    <property type="match status" value="1"/>
</dbReference>
<evidence type="ECO:0000313" key="15">
    <source>
        <dbReference type="Proteomes" id="UP000801428"/>
    </source>
</evidence>
<dbReference type="GO" id="GO:0005506">
    <property type="term" value="F:iron ion binding"/>
    <property type="evidence" value="ECO:0007669"/>
    <property type="project" value="InterPro"/>
</dbReference>
<keyword evidence="11" id="KW-0472">Membrane</keyword>
<dbReference type="GO" id="GO:0004497">
    <property type="term" value="F:monooxygenase activity"/>
    <property type="evidence" value="ECO:0007669"/>
    <property type="project" value="UniProtKB-KW"/>
</dbReference>
<dbReference type="PRINTS" id="PR00463">
    <property type="entry name" value="EP450I"/>
</dbReference>
<keyword evidence="8 13" id="KW-0560">Oxidoreductase</keyword>
<evidence type="ECO:0000256" key="6">
    <source>
        <dbReference type="ARBA" id="ARBA00022723"/>
    </source>
</evidence>
<dbReference type="Proteomes" id="UP000801428">
    <property type="component" value="Unassembled WGS sequence"/>
</dbReference>
<dbReference type="InterPro" id="IPR001128">
    <property type="entry name" value="Cyt_P450"/>
</dbReference>
<proteinExistence type="inferred from homology"/>
<dbReference type="PANTHER" id="PTHR24305:SF112">
    <property type="entry name" value="L-ORNITHINE-N5-MONOOXYGENASE (EUROFUNG)"/>
    <property type="match status" value="1"/>
</dbReference>
<evidence type="ECO:0000256" key="5">
    <source>
        <dbReference type="ARBA" id="ARBA00022692"/>
    </source>
</evidence>
<dbReference type="Pfam" id="PF00067">
    <property type="entry name" value="p450"/>
    <property type="match status" value="1"/>
</dbReference>
<keyword evidence="15" id="KW-1185">Reference proteome</keyword>
<dbReference type="InterPro" id="IPR050121">
    <property type="entry name" value="Cytochrome_P450_monoxygenase"/>
</dbReference>
<dbReference type="GO" id="GO:0016020">
    <property type="term" value="C:membrane"/>
    <property type="evidence" value="ECO:0007669"/>
    <property type="project" value="UniProtKB-SubCell"/>
</dbReference>
<dbReference type="AlphaFoldDB" id="A0A9P4T6D5"/>
<evidence type="ECO:0000256" key="8">
    <source>
        <dbReference type="ARBA" id="ARBA00023002"/>
    </source>
</evidence>
<dbReference type="PROSITE" id="PS00086">
    <property type="entry name" value="CYTOCHROME_P450"/>
    <property type="match status" value="1"/>
</dbReference>
<evidence type="ECO:0000313" key="14">
    <source>
        <dbReference type="EMBL" id="KAF2995646.1"/>
    </source>
</evidence>
<gene>
    <name evidence="14" type="ORF">E8E13_000561</name>
</gene>
<keyword evidence="7" id="KW-1133">Transmembrane helix</keyword>
<keyword evidence="6 12" id="KW-0479">Metal-binding</keyword>
<keyword evidence="9 12" id="KW-0408">Iron</keyword>
<evidence type="ECO:0000256" key="9">
    <source>
        <dbReference type="ARBA" id="ARBA00023004"/>
    </source>
</evidence>
<dbReference type="InterPro" id="IPR017972">
    <property type="entry name" value="Cyt_P450_CS"/>
</dbReference>
<evidence type="ECO:0000256" key="3">
    <source>
        <dbReference type="ARBA" id="ARBA00010617"/>
    </source>
</evidence>
<protein>
    <recommendedName>
        <fullName evidence="16">Cytochrome P450</fullName>
    </recommendedName>
</protein>
<evidence type="ECO:0000256" key="7">
    <source>
        <dbReference type="ARBA" id="ARBA00022989"/>
    </source>
</evidence>
<sequence>MHRKYGKFVRTGKAFMQFYPIDILRNPGPNEISIFHPGAFEILADAKNTARRDEFYDVLRPRFSVVFTRDKGEHKALRALWAQGFSSKSAMDEYMPRLISLSQGLRDCIDSFGEQPINVTDVMTWFSFDVMGEVILGRDFGMMESHAENPIMTQQRRGLALLGPIIDVQWIVHLAFNFFPFVRQVQDFIKMCLFCEHEVSERMTRGTNGKPDLASRFIEEYEASKGIETETKRLQLLNGNIISAIVAGSDTNRGAMTAIWWYLSKYPNEAIKIQKELADIEAHDAKRLAKLPHLNGAINEVLRLAPPAMTGNNRISGPEGLWVDDVLIPAEVKVTTPRYVIQRLECAFVHAADFIPERWYSRPELILDKRAFAPFSLGAHQCVGKNLAMAELRLSIAVLLQQYDVAFAPDYDPDTMWRDMKDQVTAQPGRVLCTFKSRNTN</sequence>
<dbReference type="GO" id="GO:0020037">
    <property type="term" value="F:heme binding"/>
    <property type="evidence" value="ECO:0007669"/>
    <property type="project" value="InterPro"/>
</dbReference>
<keyword evidence="10 13" id="KW-0503">Monooxygenase</keyword>
<keyword evidence="5" id="KW-0812">Transmembrane</keyword>
<dbReference type="GO" id="GO:0016705">
    <property type="term" value="F:oxidoreductase activity, acting on paired donors, with incorporation or reduction of molecular oxygen"/>
    <property type="evidence" value="ECO:0007669"/>
    <property type="project" value="InterPro"/>
</dbReference>
<evidence type="ECO:0000256" key="12">
    <source>
        <dbReference type="PIRSR" id="PIRSR602401-1"/>
    </source>
</evidence>
<comment type="cofactor">
    <cofactor evidence="1 12">
        <name>heme</name>
        <dbReference type="ChEBI" id="CHEBI:30413"/>
    </cofactor>
</comment>
<name>A0A9P4T6D5_CURKU</name>
<dbReference type="Gene3D" id="1.10.630.10">
    <property type="entry name" value="Cytochrome P450"/>
    <property type="match status" value="1"/>
</dbReference>
<comment type="caution">
    <text evidence="14">The sequence shown here is derived from an EMBL/GenBank/DDBJ whole genome shotgun (WGS) entry which is preliminary data.</text>
</comment>
<accession>A0A9P4T6D5</accession>
<dbReference type="SUPFAM" id="SSF48264">
    <property type="entry name" value="Cytochrome P450"/>
    <property type="match status" value="1"/>
</dbReference>
<evidence type="ECO:0000256" key="11">
    <source>
        <dbReference type="ARBA" id="ARBA00023136"/>
    </source>
</evidence>
<dbReference type="PANTHER" id="PTHR24305">
    <property type="entry name" value="CYTOCHROME P450"/>
    <property type="match status" value="1"/>
</dbReference>
<reference evidence="14" key="1">
    <citation type="submission" date="2019-04" db="EMBL/GenBank/DDBJ databases">
        <title>Sequencing of skin fungus with MAO and IRED activity.</title>
        <authorList>
            <person name="Marsaioli A.J."/>
            <person name="Bonatto J.M.C."/>
            <person name="Reis Junior O."/>
        </authorList>
    </citation>
    <scope>NUCLEOTIDE SEQUENCE</scope>
    <source>
        <strain evidence="14">30M1</strain>
    </source>
</reference>
<evidence type="ECO:0008006" key="16">
    <source>
        <dbReference type="Google" id="ProtNLM"/>
    </source>
</evidence>
<dbReference type="PRINTS" id="PR00385">
    <property type="entry name" value="P450"/>
</dbReference>
<evidence type="ECO:0000256" key="4">
    <source>
        <dbReference type="ARBA" id="ARBA00022617"/>
    </source>
</evidence>
<evidence type="ECO:0000256" key="2">
    <source>
        <dbReference type="ARBA" id="ARBA00004370"/>
    </source>
</evidence>
<dbReference type="InterPro" id="IPR002401">
    <property type="entry name" value="Cyt_P450_E_grp-I"/>
</dbReference>
<evidence type="ECO:0000256" key="13">
    <source>
        <dbReference type="RuleBase" id="RU000461"/>
    </source>
</evidence>
<dbReference type="InterPro" id="IPR036396">
    <property type="entry name" value="Cyt_P450_sf"/>
</dbReference>
<evidence type="ECO:0000256" key="1">
    <source>
        <dbReference type="ARBA" id="ARBA00001971"/>
    </source>
</evidence>